<feature type="chain" id="PRO_5001774447" evidence="2">
    <location>
        <begin position="23"/>
        <end position="253"/>
    </location>
</feature>
<keyword evidence="1 2" id="KW-0732">Signal</keyword>
<evidence type="ECO:0000256" key="1">
    <source>
        <dbReference type="ARBA" id="ARBA00022729"/>
    </source>
</evidence>
<dbReference type="STRING" id="13690.AX777_21855"/>
<dbReference type="EMBL" id="JGVR01000018">
    <property type="protein sequence ID" value="KEZ18047.1"/>
    <property type="molecule type" value="Genomic_DNA"/>
</dbReference>
<dbReference type="Proteomes" id="UP000028534">
    <property type="component" value="Unassembled WGS sequence"/>
</dbReference>
<dbReference type="InterPro" id="IPR029046">
    <property type="entry name" value="LolA/LolB/LppX"/>
</dbReference>
<dbReference type="InterPro" id="IPR019207">
    <property type="entry name" value="DUF2092"/>
</dbReference>
<evidence type="ECO:0000313" key="4">
    <source>
        <dbReference type="Proteomes" id="UP000028534"/>
    </source>
</evidence>
<feature type="signal peptide" evidence="2">
    <location>
        <begin position="1"/>
        <end position="22"/>
    </location>
</feature>
<evidence type="ECO:0000256" key="2">
    <source>
        <dbReference type="SAM" id="SignalP"/>
    </source>
</evidence>
<proteinExistence type="predicted"/>
<gene>
    <name evidence="3" type="ORF">CP98_02882</name>
</gene>
<dbReference type="AlphaFoldDB" id="A0A084EJA5"/>
<dbReference type="RefSeq" id="WP_026109481.1">
    <property type="nucleotide sequence ID" value="NZ_DCYZ01000051.1"/>
</dbReference>
<dbReference type="SUPFAM" id="SSF89392">
    <property type="entry name" value="Prokaryotic lipoproteins and lipoprotein localization factors"/>
    <property type="match status" value="1"/>
</dbReference>
<accession>A0A084EJA5</accession>
<reference evidence="3 4" key="1">
    <citation type="submission" date="2014-03" db="EMBL/GenBank/DDBJ databases">
        <title>Genome sequence of Sphingobium yanoikuyae B1.</title>
        <authorList>
            <person name="Gan H.M."/>
            <person name="Gan H.Y."/>
            <person name="Savka M.A."/>
        </authorList>
    </citation>
    <scope>NUCLEOTIDE SEQUENCE [LARGE SCALE GENOMIC DNA]</scope>
    <source>
        <strain evidence="3 4">B1</strain>
    </source>
</reference>
<dbReference type="PATRIC" id="fig|13690.10.peg.2960"/>
<organism evidence="3 4">
    <name type="scientific">Sphingobium yanoikuyae</name>
    <name type="common">Sphingomonas yanoikuyae</name>
    <dbReference type="NCBI Taxonomy" id="13690"/>
    <lineage>
        <taxon>Bacteria</taxon>
        <taxon>Pseudomonadati</taxon>
        <taxon>Pseudomonadota</taxon>
        <taxon>Alphaproteobacteria</taxon>
        <taxon>Sphingomonadales</taxon>
        <taxon>Sphingomonadaceae</taxon>
        <taxon>Sphingobium</taxon>
    </lineage>
</organism>
<dbReference type="Pfam" id="PF09865">
    <property type="entry name" value="DUF2092"/>
    <property type="match status" value="1"/>
</dbReference>
<name>A0A084EJA5_SPHYA</name>
<sequence length="253" mass="27480">MRSRIKCLCVPLALLAASTAHAQTAAPAAGVVEPAAMDAMDKMSAKLIALPGFALKADVTTEVVLDTGQKLQFTGALDIQVHKPDAFKIVATSDIQNREYYFGGGKFTVLAPRLNYYASVPVTGSIGQSLDSLRTTYGVELPLADLFTWGTDQTLRSRIKSGYVIRPETIDGRTCTHYAFRQEKVDWQIWIEDSSQLPCKMVITDTNDPSMPQYSALMRWDGSARPSAADLAFTAPAGANPIRMVDLSKGEAK</sequence>
<dbReference type="eggNOG" id="COG3900">
    <property type="taxonomic scope" value="Bacteria"/>
</dbReference>
<protein>
    <submittedName>
        <fullName evidence="3">Putative periplasmic protein</fullName>
    </submittedName>
</protein>
<comment type="caution">
    <text evidence="3">The sequence shown here is derived from an EMBL/GenBank/DDBJ whole genome shotgun (WGS) entry which is preliminary data.</text>
</comment>
<evidence type="ECO:0000313" key="3">
    <source>
        <dbReference type="EMBL" id="KEZ18047.1"/>
    </source>
</evidence>